<dbReference type="PROSITE" id="PS01187">
    <property type="entry name" value="EGF_CA"/>
    <property type="match status" value="1"/>
</dbReference>
<dbReference type="InterPro" id="IPR000152">
    <property type="entry name" value="EGF-type_Asp/Asn_hydroxyl_site"/>
</dbReference>
<evidence type="ECO:0000256" key="4">
    <source>
        <dbReference type="ARBA" id="ARBA00023157"/>
    </source>
</evidence>
<accession>A0ABM1DR48</accession>
<feature type="chain" id="PRO_5046296472" evidence="6">
    <location>
        <begin position="21"/>
        <end position="189"/>
    </location>
</feature>
<dbReference type="PANTHER" id="PTHR24034">
    <property type="entry name" value="EGF-LIKE DOMAIN-CONTAINING PROTEIN"/>
    <property type="match status" value="1"/>
</dbReference>
<organism evidence="8 9">
    <name type="scientific">Priapulus caudatus</name>
    <name type="common">Priapulid worm</name>
    <dbReference type="NCBI Taxonomy" id="37621"/>
    <lineage>
        <taxon>Eukaryota</taxon>
        <taxon>Metazoa</taxon>
        <taxon>Ecdysozoa</taxon>
        <taxon>Scalidophora</taxon>
        <taxon>Priapulida</taxon>
        <taxon>Priapulimorpha</taxon>
        <taxon>Priapulimorphida</taxon>
        <taxon>Priapulidae</taxon>
        <taxon>Priapulus</taxon>
    </lineage>
</organism>
<dbReference type="InterPro" id="IPR050751">
    <property type="entry name" value="ECM_structural_protein"/>
</dbReference>
<dbReference type="InterPro" id="IPR001881">
    <property type="entry name" value="EGF-like_Ca-bd_dom"/>
</dbReference>
<dbReference type="Proteomes" id="UP000695022">
    <property type="component" value="Unplaced"/>
</dbReference>
<feature type="domain" description="EGF-like" evidence="7">
    <location>
        <begin position="154"/>
        <end position="189"/>
    </location>
</feature>
<keyword evidence="4" id="KW-1015">Disulfide bond</keyword>
<name>A0ABM1DR48_PRICU</name>
<evidence type="ECO:0000259" key="7">
    <source>
        <dbReference type="PROSITE" id="PS50026"/>
    </source>
</evidence>
<dbReference type="InterPro" id="IPR049883">
    <property type="entry name" value="NOTCH1_EGF-like"/>
</dbReference>
<dbReference type="SMART" id="SM00181">
    <property type="entry name" value="EGF"/>
    <property type="match status" value="3"/>
</dbReference>
<dbReference type="RefSeq" id="XP_014662419.1">
    <property type="nucleotide sequence ID" value="XM_014806933.1"/>
</dbReference>
<reference evidence="9" key="1">
    <citation type="submission" date="2025-08" db="UniProtKB">
        <authorList>
            <consortium name="RefSeq"/>
        </authorList>
    </citation>
    <scope>IDENTIFICATION</scope>
</reference>
<dbReference type="CDD" id="cd00054">
    <property type="entry name" value="EGF_CA"/>
    <property type="match status" value="1"/>
</dbReference>
<dbReference type="PANTHER" id="PTHR24034:SF209">
    <property type="entry name" value="EGF-LIKE DOMAIN-CONTAINING PROTEIN"/>
    <property type="match status" value="1"/>
</dbReference>
<sequence length="189" mass="20265">MLQPRLIALMLILAASTTHANVAPADTFIMDLELGMFACQVDEDSDHLLLFNISSICDGVDNCASAVDEDVSSMECREDCRPACEHGACLNNKGSQCYCDCDWGGELCDIPDVNECKNSPCHNMAYCTNTLGSYYCTCLPGFIDVMGGGIMCMDRDECQLAADSGTALCADNAHCVNVPGSFYCVCNDG</sequence>
<keyword evidence="3" id="KW-0677">Repeat</keyword>
<protein>
    <submittedName>
        <fullName evidence="9">Latent-transforming growth factor beta-binding protein 2-like</fullName>
    </submittedName>
</protein>
<evidence type="ECO:0000313" key="8">
    <source>
        <dbReference type="Proteomes" id="UP000695022"/>
    </source>
</evidence>
<dbReference type="GeneID" id="106805368"/>
<feature type="signal peptide" evidence="6">
    <location>
        <begin position="1"/>
        <end position="20"/>
    </location>
</feature>
<keyword evidence="1 5" id="KW-0245">EGF-like domain</keyword>
<feature type="non-terminal residue" evidence="9">
    <location>
        <position position="189"/>
    </location>
</feature>
<evidence type="ECO:0000256" key="3">
    <source>
        <dbReference type="ARBA" id="ARBA00022737"/>
    </source>
</evidence>
<gene>
    <name evidence="9" type="primary">LOC106805368</name>
</gene>
<dbReference type="Gene3D" id="2.10.25.10">
    <property type="entry name" value="Laminin"/>
    <property type="match status" value="2"/>
</dbReference>
<dbReference type="PROSITE" id="PS50026">
    <property type="entry name" value="EGF_3"/>
    <property type="match status" value="2"/>
</dbReference>
<proteinExistence type="predicted"/>
<evidence type="ECO:0000256" key="6">
    <source>
        <dbReference type="SAM" id="SignalP"/>
    </source>
</evidence>
<evidence type="ECO:0000313" key="9">
    <source>
        <dbReference type="RefSeq" id="XP_014662419.1"/>
    </source>
</evidence>
<dbReference type="PROSITE" id="PS00010">
    <property type="entry name" value="ASX_HYDROXYL"/>
    <property type="match status" value="2"/>
</dbReference>
<feature type="domain" description="EGF-like" evidence="7">
    <location>
        <begin position="112"/>
        <end position="148"/>
    </location>
</feature>
<evidence type="ECO:0000256" key="1">
    <source>
        <dbReference type="ARBA" id="ARBA00022536"/>
    </source>
</evidence>
<dbReference type="InterPro" id="IPR000742">
    <property type="entry name" value="EGF"/>
</dbReference>
<dbReference type="Pfam" id="PF07645">
    <property type="entry name" value="EGF_CA"/>
    <property type="match status" value="2"/>
</dbReference>
<keyword evidence="8" id="KW-1185">Reference proteome</keyword>
<dbReference type="InterPro" id="IPR018097">
    <property type="entry name" value="EGF_Ca-bd_CS"/>
</dbReference>
<evidence type="ECO:0000256" key="2">
    <source>
        <dbReference type="ARBA" id="ARBA00022729"/>
    </source>
</evidence>
<evidence type="ECO:0000256" key="5">
    <source>
        <dbReference type="PROSITE-ProRule" id="PRU00076"/>
    </source>
</evidence>
<comment type="caution">
    <text evidence="5">Lacks conserved residue(s) required for the propagation of feature annotation.</text>
</comment>
<dbReference type="SMART" id="SM00179">
    <property type="entry name" value="EGF_CA"/>
    <property type="match status" value="2"/>
</dbReference>
<keyword evidence="2 6" id="KW-0732">Signal</keyword>
<dbReference type="SUPFAM" id="SSF57196">
    <property type="entry name" value="EGF/Laminin"/>
    <property type="match status" value="2"/>
</dbReference>